<dbReference type="PANTHER" id="PTHR38454:SF1">
    <property type="entry name" value="INTEGRAL MEMBRANE PROTEIN"/>
    <property type="match status" value="1"/>
</dbReference>
<accession>A0A7T0C1R3</accession>
<feature type="transmembrane region" description="Helical" evidence="1">
    <location>
        <begin position="401"/>
        <end position="418"/>
    </location>
</feature>
<keyword evidence="1" id="KW-1133">Transmembrane helix</keyword>
<feature type="transmembrane region" description="Helical" evidence="1">
    <location>
        <begin position="329"/>
        <end position="345"/>
    </location>
</feature>
<sequence length="770" mass="86369">MTPARATSPTFGKTQAIVWGLGDLAAMSVLALAWLLYFLPVLFQDLSLFFRDIPVFAYPMKHFIWEALQEGFMPFWWPAIHSGVPFLSLWHPGVLYPLNLIFVWDDFTSAFNVFVTSHFLIGSLFTYLFCRSSGQSMFAALGAGCVAMWGGFFLSVSPMQNHFQAAVWLPAMLFCAERFFQRGGVGPALGVILALALQILAGSPEFFLLSVFLLLLYALWMHGRERRIRRALQALTATLLGLGLSALQWIPAGFLAPHSDRASGLDFETATRWSMKPETLLSLLVPLDVSGFMQNPVFRSDYFLLSPYMGWFSLFVLLFAFWRTEDRKAHFWICILALGLLFSLGKHNPAYRLMYDALPLLDGFRYPEKFFFLSAYALVFLTGFGLDAIARLSRTMTAKGLMLVGIGFVLLILAVGAYDAQRPTGWILFSIAATGLFIALHRKDIWDACLLKGGLVALIAFDLLLNNGPLVPLIHKNFFESPPEALQAHPPSAENYRYYSGPLLTEEILPTKNSFPRESNLLRGYLAMKAQAYPNLGTVHGLNYIDGLTGWGLHDSELWTLIFTRSPPDKRRRMLERGNVRFWISPELGEAPTSAHPFGLPERVELERALPRAFMVSKARSGGDPKASNVYFSESFDPLREVLLGEPFAQTETSGSPFEGEAVSVTYAPNRVFVQTRQSQAGYLVLLDSYFPGWSARVDGTFIPVLRANYFYRAVFLPPGEHRVEFSYQPEGWGAGLMLSLSTLMLVFMALLIPEARRRIVCRPSFPPLI</sequence>
<name>A0A7T0C1R3_9BACT</name>
<feature type="transmembrane region" description="Helical" evidence="1">
    <location>
        <begin position="231"/>
        <end position="250"/>
    </location>
</feature>
<dbReference type="AlphaFoldDB" id="A0A7T0C1R3"/>
<evidence type="ECO:0000313" key="3">
    <source>
        <dbReference type="Proteomes" id="UP000594464"/>
    </source>
</evidence>
<dbReference type="InterPro" id="IPR018580">
    <property type="entry name" value="Uncharacterised_YfhO"/>
</dbReference>
<keyword evidence="1" id="KW-0812">Transmembrane</keyword>
<proteinExistence type="predicted"/>
<feature type="transmembrane region" description="Helical" evidence="1">
    <location>
        <begin position="733"/>
        <end position="753"/>
    </location>
</feature>
<dbReference type="KEGG" id="nva:G3M78_05905"/>
<feature type="transmembrane region" description="Helical" evidence="1">
    <location>
        <begin position="137"/>
        <end position="156"/>
    </location>
</feature>
<gene>
    <name evidence="2" type="ORF">G3M78_05905</name>
</gene>
<evidence type="ECO:0000256" key="1">
    <source>
        <dbReference type="SAM" id="Phobius"/>
    </source>
</evidence>
<dbReference type="Pfam" id="PF09586">
    <property type="entry name" value="YfhO"/>
    <property type="match status" value="1"/>
</dbReference>
<reference evidence="3" key="1">
    <citation type="submission" date="2020-02" db="EMBL/GenBank/DDBJ databases">
        <title>Genomic and physiological characterization of two novel Nitrospinaceae genera.</title>
        <authorList>
            <person name="Mueller A.J."/>
            <person name="Jung M.-Y."/>
            <person name="Strachan C.R."/>
            <person name="Herbold C.W."/>
            <person name="Kirkegaard R.H."/>
            <person name="Daims H."/>
        </authorList>
    </citation>
    <scope>NUCLEOTIDE SEQUENCE [LARGE SCALE GENOMIC DNA]</scope>
</reference>
<organism evidence="2 3">
    <name type="scientific">Candidatus Nitrohelix vancouverensis</name>
    <dbReference type="NCBI Taxonomy" id="2705534"/>
    <lineage>
        <taxon>Bacteria</taxon>
        <taxon>Pseudomonadati</taxon>
        <taxon>Nitrospinota/Tectimicrobiota group</taxon>
        <taxon>Nitrospinota</taxon>
        <taxon>Nitrospinia</taxon>
        <taxon>Nitrospinales</taxon>
        <taxon>Nitrospinaceae</taxon>
        <taxon>Candidatus Nitrohelix</taxon>
    </lineage>
</organism>
<dbReference type="EMBL" id="CP048620">
    <property type="protein sequence ID" value="QPJ64943.1"/>
    <property type="molecule type" value="Genomic_DNA"/>
</dbReference>
<dbReference type="PANTHER" id="PTHR38454">
    <property type="entry name" value="INTEGRAL MEMBRANE PROTEIN-RELATED"/>
    <property type="match status" value="1"/>
</dbReference>
<dbReference type="Proteomes" id="UP000594464">
    <property type="component" value="Chromosome"/>
</dbReference>
<feature type="transmembrane region" description="Helical" evidence="1">
    <location>
        <begin position="424"/>
        <end position="441"/>
    </location>
</feature>
<evidence type="ECO:0000313" key="2">
    <source>
        <dbReference type="EMBL" id="QPJ64943.1"/>
    </source>
</evidence>
<feature type="transmembrane region" description="Helical" evidence="1">
    <location>
        <begin position="24"/>
        <end position="50"/>
    </location>
</feature>
<protein>
    <submittedName>
        <fullName evidence="2">YfhO family protein</fullName>
    </submittedName>
</protein>
<feature type="transmembrane region" description="Helical" evidence="1">
    <location>
        <begin position="188"/>
        <end position="219"/>
    </location>
</feature>
<feature type="transmembrane region" description="Helical" evidence="1">
    <location>
        <begin position="448"/>
        <end position="465"/>
    </location>
</feature>
<feature type="transmembrane region" description="Helical" evidence="1">
    <location>
        <begin position="110"/>
        <end position="130"/>
    </location>
</feature>
<keyword evidence="1" id="KW-0472">Membrane</keyword>
<feature type="transmembrane region" description="Helical" evidence="1">
    <location>
        <begin position="370"/>
        <end position="389"/>
    </location>
</feature>
<feature type="transmembrane region" description="Helical" evidence="1">
    <location>
        <begin position="302"/>
        <end position="322"/>
    </location>
</feature>